<name>A0A1G7QT48_9LACT</name>
<dbReference type="HAMAP" id="MF_02087">
    <property type="entry name" value="PLP_homeostasis"/>
    <property type="match status" value="1"/>
</dbReference>
<evidence type="ECO:0000256" key="1">
    <source>
        <dbReference type="ARBA" id="ARBA00022898"/>
    </source>
</evidence>
<dbReference type="CDD" id="cd00635">
    <property type="entry name" value="PLPDE_III_YBL036c_like"/>
    <property type="match status" value="1"/>
</dbReference>
<dbReference type="NCBIfam" id="TIGR00044">
    <property type="entry name" value="YggS family pyridoxal phosphate-dependent enzyme"/>
    <property type="match status" value="1"/>
</dbReference>
<feature type="modified residue" description="N6-(pyridoxal phosphate)lysine" evidence="2 3">
    <location>
        <position position="29"/>
    </location>
</feature>
<evidence type="ECO:0000256" key="2">
    <source>
        <dbReference type="HAMAP-Rule" id="MF_02087"/>
    </source>
</evidence>
<evidence type="ECO:0000313" key="7">
    <source>
        <dbReference type="Proteomes" id="UP000199708"/>
    </source>
</evidence>
<dbReference type="PANTHER" id="PTHR10146">
    <property type="entry name" value="PROLINE SYNTHETASE CO-TRANSCRIBED BACTERIAL HOMOLOG PROTEIN"/>
    <property type="match status" value="1"/>
</dbReference>
<dbReference type="AlphaFoldDB" id="A0A1G7QT48"/>
<sequence>MDKERIAKNLAKVKKDIAPYRAKLVAVTKFVDAKTTRELYDLGVRDMGENRSDKFLAKIEALNDIQSEITWHFIGHLQSRQVKLIINQVDYLHSLDRLSLAKEIQKRADQAVKCFLQVNVSGEETKGGFDPDRVMEAVEAIEVYDKVQIVGLMTMAPIDAGETELHHYFAELKEIQQLIVRKNYPWAPCTELSMGMSRDYQIALEEGATFIRVGSALYDQK</sequence>
<keyword evidence="7" id="KW-1185">Reference proteome</keyword>
<feature type="domain" description="Alanine racemase N-terminal" evidence="5">
    <location>
        <begin position="2"/>
        <end position="218"/>
    </location>
</feature>
<evidence type="ECO:0000313" key="6">
    <source>
        <dbReference type="EMBL" id="SDG01696.1"/>
    </source>
</evidence>
<comment type="similarity">
    <text evidence="2 4">Belongs to the pyridoxal phosphate-binding protein YggS/PROSC family.</text>
</comment>
<dbReference type="Proteomes" id="UP000199708">
    <property type="component" value="Unassembled WGS sequence"/>
</dbReference>
<dbReference type="PIRSF" id="PIRSF004848">
    <property type="entry name" value="YBL036c_PLPDEIII"/>
    <property type="match status" value="1"/>
</dbReference>
<dbReference type="Pfam" id="PF01168">
    <property type="entry name" value="Ala_racemase_N"/>
    <property type="match status" value="1"/>
</dbReference>
<comment type="cofactor">
    <cofactor evidence="3">
        <name>pyridoxal 5'-phosphate</name>
        <dbReference type="ChEBI" id="CHEBI:597326"/>
    </cofactor>
</comment>
<gene>
    <name evidence="6" type="ORF">SAMN05421791_102209</name>
</gene>
<reference evidence="6 7" key="1">
    <citation type="submission" date="2016-10" db="EMBL/GenBank/DDBJ databases">
        <authorList>
            <person name="de Groot N.N."/>
        </authorList>
    </citation>
    <scope>NUCLEOTIDE SEQUENCE [LARGE SCALE GENOMIC DNA]</scope>
    <source>
        <strain evidence="6 7">ATCC BAA-466</strain>
    </source>
</reference>
<dbReference type="Gene3D" id="3.20.20.10">
    <property type="entry name" value="Alanine racemase"/>
    <property type="match status" value="1"/>
</dbReference>
<keyword evidence="1 2" id="KW-0663">Pyridoxal phosphate</keyword>
<dbReference type="InterPro" id="IPR011078">
    <property type="entry name" value="PyrdxlP_homeostasis"/>
</dbReference>
<proteinExistence type="inferred from homology"/>
<dbReference type="EMBL" id="FNCK01000002">
    <property type="protein sequence ID" value="SDG01696.1"/>
    <property type="molecule type" value="Genomic_DNA"/>
</dbReference>
<dbReference type="InterPro" id="IPR029066">
    <property type="entry name" value="PLP-binding_barrel"/>
</dbReference>
<dbReference type="PANTHER" id="PTHR10146:SF14">
    <property type="entry name" value="PYRIDOXAL PHOSPHATE HOMEOSTASIS PROTEIN"/>
    <property type="match status" value="1"/>
</dbReference>
<dbReference type="RefSeq" id="WP_090289291.1">
    <property type="nucleotide sequence ID" value="NZ_FNCK01000002.1"/>
</dbReference>
<evidence type="ECO:0000256" key="4">
    <source>
        <dbReference type="RuleBase" id="RU004514"/>
    </source>
</evidence>
<evidence type="ECO:0000259" key="5">
    <source>
        <dbReference type="Pfam" id="PF01168"/>
    </source>
</evidence>
<comment type="function">
    <text evidence="2">Pyridoxal 5'-phosphate (PLP)-binding protein, which is involved in PLP homeostasis.</text>
</comment>
<protein>
    <recommendedName>
        <fullName evidence="2">Pyridoxal phosphate homeostasis protein</fullName>
        <shortName evidence="2">PLP homeostasis protein</shortName>
    </recommendedName>
</protein>
<dbReference type="STRING" id="120956.SAMN05421791_102209"/>
<organism evidence="6 7">
    <name type="scientific">Facklamia miroungae</name>
    <dbReference type="NCBI Taxonomy" id="120956"/>
    <lineage>
        <taxon>Bacteria</taxon>
        <taxon>Bacillati</taxon>
        <taxon>Bacillota</taxon>
        <taxon>Bacilli</taxon>
        <taxon>Lactobacillales</taxon>
        <taxon>Aerococcaceae</taxon>
        <taxon>Facklamia</taxon>
    </lineage>
</organism>
<dbReference type="OrthoDB" id="9804072at2"/>
<evidence type="ECO:0000256" key="3">
    <source>
        <dbReference type="PIRSR" id="PIRSR004848-1"/>
    </source>
</evidence>
<dbReference type="GO" id="GO:0030170">
    <property type="term" value="F:pyridoxal phosphate binding"/>
    <property type="evidence" value="ECO:0007669"/>
    <property type="project" value="UniProtKB-UniRule"/>
</dbReference>
<dbReference type="SUPFAM" id="SSF51419">
    <property type="entry name" value="PLP-binding barrel"/>
    <property type="match status" value="1"/>
</dbReference>
<accession>A0A1G7QT48</accession>
<dbReference type="InterPro" id="IPR001608">
    <property type="entry name" value="Ala_racemase_N"/>
</dbReference>